<sequence length="101" mass="10857">MIEIKNDCCLHHISGGNYSGGDPNCPGCRGDWDDKPDVNFNNWGGKYSGALSVAGSRFGYQGAIGGYLVGSALDIIDFQNLGENYKNYIMDGIKTGNMPND</sequence>
<evidence type="ECO:0000313" key="1">
    <source>
        <dbReference type="EMBL" id="OOF40480.1"/>
    </source>
</evidence>
<evidence type="ECO:0000313" key="2">
    <source>
        <dbReference type="Proteomes" id="UP000189433"/>
    </source>
</evidence>
<dbReference type="EMBL" id="MLHJ01000101">
    <property type="protein sequence ID" value="OOF40480.1"/>
    <property type="molecule type" value="Genomic_DNA"/>
</dbReference>
<dbReference type="RefSeq" id="WP_077417614.1">
    <property type="nucleotide sequence ID" value="NZ_MLHI01000175.1"/>
</dbReference>
<dbReference type="AlphaFoldDB" id="A0A1V3IHA7"/>
<name>A0A1V3IHA7_9PAST</name>
<proteinExistence type="predicted"/>
<reference evidence="1 2" key="1">
    <citation type="submission" date="2016-10" db="EMBL/GenBank/DDBJ databases">
        <title>Rodentibacter gen. nov. and new species.</title>
        <authorList>
            <person name="Christensen H."/>
        </authorList>
    </citation>
    <scope>NUCLEOTIDE SEQUENCE [LARGE SCALE GENOMIC DNA]</scope>
    <source>
        <strain evidence="1 2">CCUG17206</strain>
    </source>
</reference>
<organism evidence="1 2">
    <name type="scientific">Rodentibacter rarus</name>
    <dbReference type="NCBI Taxonomy" id="1908260"/>
    <lineage>
        <taxon>Bacteria</taxon>
        <taxon>Pseudomonadati</taxon>
        <taxon>Pseudomonadota</taxon>
        <taxon>Gammaproteobacteria</taxon>
        <taxon>Pasteurellales</taxon>
        <taxon>Pasteurellaceae</taxon>
        <taxon>Rodentibacter</taxon>
    </lineage>
</organism>
<accession>A0A1V3IHA7</accession>
<protein>
    <submittedName>
        <fullName evidence="1">Uncharacterized protein</fullName>
    </submittedName>
</protein>
<gene>
    <name evidence="1" type="ORF">BKK50_09535</name>
</gene>
<keyword evidence="2" id="KW-1185">Reference proteome</keyword>
<dbReference type="OrthoDB" id="5692617at2"/>
<comment type="caution">
    <text evidence="1">The sequence shown here is derived from an EMBL/GenBank/DDBJ whole genome shotgun (WGS) entry which is preliminary data.</text>
</comment>
<dbReference type="Proteomes" id="UP000189433">
    <property type="component" value="Unassembled WGS sequence"/>
</dbReference>